<evidence type="ECO:0000256" key="1">
    <source>
        <dbReference type="SAM" id="MobiDB-lite"/>
    </source>
</evidence>
<dbReference type="eggNOG" id="COG1399">
    <property type="taxonomic scope" value="Bacteria"/>
</dbReference>
<dbReference type="Proteomes" id="UP000028824">
    <property type="component" value="Unassembled WGS sequence"/>
</dbReference>
<dbReference type="STRING" id="1105367.CG50_03300"/>
<name>A0A086Y8Z9_9RHOB</name>
<protein>
    <recommendedName>
        <fullName evidence="4">50S ribosomal protein L34</fullName>
    </recommendedName>
</protein>
<organism evidence="2 3">
    <name type="scientific">Paenirhodobacter enshiensis</name>
    <dbReference type="NCBI Taxonomy" id="1105367"/>
    <lineage>
        <taxon>Bacteria</taxon>
        <taxon>Pseudomonadati</taxon>
        <taxon>Pseudomonadota</taxon>
        <taxon>Alphaproteobacteria</taxon>
        <taxon>Rhodobacterales</taxon>
        <taxon>Rhodobacter group</taxon>
        <taxon>Paenirhodobacter</taxon>
    </lineage>
</organism>
<sequence>MPWSSTLRPAELASRKPTRFDISPDAETRARIAAWAGIEALDSLHLKGTMTPLGRTDWKLEAEFGAVVVQACVVTLAPVTTALTEPVVRRYVADLPEPEGTEVEIPEDDSLERLPPVIDLAAVALETLELALPLYPRAEGAELPAANGEGPTADDTRRPFADLGKLLGRKTED</sequence>
<dbReference type="AlphaFoldDB" id="A0A086Y8Z9"/>
<dbReference type="Pfam" id="PF02620">
    <property type="entry name" value="YceD"/>
    <property type="match status" value="1"/>
</dbReference>
<gene>
    <name evidence="2" type="ORF">CG50_03300</name>
</gene>
<evidence type="ECO:0000313" key="3">
    <source>
        <dbReference type="Proteomes" id="UP000028824"/>
    </source>
</evidence>
<feature type="region of interest" description="Disordered" evidence="1">
    <location>
        <begin position="142"/>
        <end position="173"/>
    </location>
</feature>
<reference evidence="2 3" key="1">
    <citation type="submission" date="2014-03" db="EMBL/GenBank/DDBJ databases">
        <title>Genome of Paenirhodobacter enshiensis DW2-9.</title>
        <authorList>
            <person name="Wang D."/>
            <person name="Wang G."/>
        </authorList>
    </citation>
    <scope>NUCLEOTIDE SEQUENCE [LARGE SCALE GENOMIC DNA]</scope>
    <source>
        <strain evidence="2 3">DW2-9</strain>
    </source>
</reference>
<dbReference type="InterPro" id="IPR003772">
    <property type="entry name" value="YceD"/>
</dbReference>
<keyword evidence="3" id="KW-1185">Reference proteome</keyword>
<proteinExistence type="predicted"/>
<dbReference type="EMBL" id="JFZB01000001">
    <property type="protein sequence ID" value="KFI30749.1"/>
    <property type="molecule type" value="Genomic_DNA"/>
</dbReference>
<comment type="caution">
    <text evidence="2">The sequence shown here is derived from an EMBL/GenBank/DDBJ whole genome shotgun (WGS) entry which is preliminary data.</text>
</comment>
<evidence type="ECO:0000313" key="2">
    <source>
        <dbReference type="EMBL" id="KFI30749.1"/>
    </source>
</evidence>
<accession>A0A086Y8Z9</accession>
<evidence type="ECO:0008006" key="4">
    <source>
        <dbReference type="Google" id="ProtNLM"/>
    </source>
</evidence>